<gene>
    <name evidence="6" type="ORF">EV378_2000</name>
</gene>
<dbReference type="InterPro" id="IPR037046">
    <property type="entry name" value="AlkA_N_sf"/>
</dbReference>
<evidence type="ECO:0000256" key="2">
    <source>
        <dbReference type="ARBA" id="ARBA00012000"/>
    </source>
</evidence>
<organism evidence="6 7">
    <name type="scientific">Pseudonocardia endophytica</name>
    <dbReference type="NCBI Taxonomy" id="401976"/>
    <lineage>
        <taxon>Bacteria</taxon>
        <taxon>Bacillati</taxon>
        <taxon>Actinomycetota</taxon>
        <taxon>Actinomycetes</taxon>
        <taxon>Pseudonocardiales</taxon>
        <taxon>Pseudonocardiaceae</taxon>
        <taxon>Pseudonocardia</taxon>
    </lineage>
</organism>
<comment type="catalytic activity">
    <reaction evidence="1">
        <text>Hydrolysis of alkylated DNA, releasing 3-methyladenine, 3-methylguanine, 7-methylguanine and 7-methyladenine.</text>
        <dbReference type="EC" id="3.2.2.21"/>
    </reaction>
</comment>
<reference evidence="6 7" key="1">
    <citation type="submission" date="2019-03" db="EMBL/GenBank/DDBJ databases">
        <title>Sequencing the genomes of 1000 actinobacteria strains.</title>
        <authorList>
            <person name="Klenk H.-P."/>
        </authorList>
    </citation>
    <scope>NUCLEOTIDE SEQUENCE [LARGE SCALE GENOMIC DNA]</scope>
    <source>
        <strain evidence="6 7">DSM 44969</strain>
    </source>
</reference>
<dbReference type="InterPro" id="IPR011257">
    <property type="entry name" value="DNA_glycosylase"/>
</dbReference>
<dbReference type="SMART" id="SM00478">
    <property type="entry name" value="ENDO3c"/>
    <property type="match status" value="1"/>
</dbReference>
<evidence type="ECO:0000256" key="1">
    <source>
        <dbReference type="ARBA" id="ARBA00000086"/>
    </source>
</evidence>
<evidence type="ECO:0000259" key="5">
    <source>
        <dbReference type="SMART" id="SM00478"/>
    </source>
</evidence>
<dbReference type="GO" id="GO:0008725">
    <property type="term" value="F:DNA-3-methyladenine glycosylase activity"/>
    <property type="evidence" value="ECO:0007669"/>
    <property type="project" value="TreeGrafter"/>
</dbReference>
<dbReference type="PANTHER" id="PTHR43003:SF5">
    <property type="entry name" value="DNA-3-METHYLADENINE GLYCOSYLASE"/>
    <property type="match status" value="1"/>
</dbReference>
<comment type="caution">
    <text evidence="6">The sequence shown here is derived from an EMBL/GenBank/DDBJ whole genome shotgun (WGS) entry which is preliminary data.</text>
</comment>
<accession>A0A4R1HXG1</accession>
<sequence length="287" mass="31630">MSNPIDLPATPPFDFAKGLGFVCAFPATRGEQDVDDGVLRDAVRAAGRTVGLRIRASGDGLRVEPSTEDPVARKEIAGRIRERFGLDDDLVPLYDRAATDPPFAAVVERLHGYHQVRFGSPLELLCWAVLCQRTPMPVARRAKAALVAACGNEVEVDGVVLRAFPDLEQLLGFTEAELVELVGNERKGRFLAGALRGWAELDEDFLRHGDQDAVDTALRGLPGIGPWSSMFLMIRGLGRTERAEPDREALAAATRVYGYPVRATEFTRLAEHYGDQRGYWMHYLRVG</sequence>
<dbReference type="PANTHER" id="PTHR43003">
    <property type="entry name" value="DNA-3-METHYLADENINE GLYCOSYLASE"/>
    <property type="match status" value="1"/>
</dbReference>
<evidence type="ECO:0000313" key="6">
    <source>
        <dbReference type="EMBL" id="TCK26171.1"/>
    </source>
</evidence>
<dbReference type="SUPFAM" id="SSF48150">
    <property type="entry name" value="DNA-glycosylase"/>
    <property type="match status" value="1"/>
</dbReference>
<dbReference type="GO" id="GO:0043916">
    <property type="term" value="F:DNA-7-methylguanine glycosylase activity"/>
    <property type="evidence" value="ECO:0007669"/>
    <property type="project" value="TreeGrafter"/>
</dbReference>
<dbReference type="InterPro" id="IPR003265">
    <property type="entry name" value="HhH-GPD_domain"/>
</dbReference>
<dbReference type="EC" id="3.2.2.21" evidence="2"/>
<keyword evidence="7" id="KW-1185">Reference proteome</keyword>
<dbReference type="EMBL" id="SMFZ01000001">
    <property type="protein sequence ID" value="TCK26171.1"/>
    <property type="molecule type" value="Genomic_DNA"/>
</dbReference>
<dbReference type="GO" id="GO:0006307">
    <property type="term" value="P:DNA alkylation repair"/>
    <property type="evidence" value="ECO:0007669"/>
    <property type="project" value="TreeGrafter"/>
</dbReference>
<keyword evidence="3" id="KW-0227">DNA damage</keyword>
<dbReference type="InterPro" id="IPR051912">
    <property type="entry name" value="Alkylbase_DNA_Glycosylase/TA"/>
</dbReference>
<evidence type="ECO:0000256" key="3">
    <source>
        <dbReference type="ARBA" id="ARBA00022763"/>
    </source>
</evidence>
<dbReference type="GO" id="GO:0032131">
    <property type="term" value="F:alkylated DNA binding"/>
    <property type="evidence" value="ECO:0007669"/>
    <property type="project" value="TreeGrafter"/>
</dbReference>
<name>A0A4R1HXG1_PSEEN</name>
<dbReference type="AlphaFoldDB" id="A0A4R1HXG1"/>
<protein>
    <recommendedName>
        <fullName evidence="2">DNA-3-methyladenine glycosylase II</fullName>
        <ecNumber evidence="2">3.2.2.21</ecNumber>
    </recommendedName>
</protein>
<evidence type="ECO:0000313" key="7">
    <source>
        <dbReference type="Proteomes" id="UP000295560"/>
    </source>
</evidence>
<dbReference type="RefSeq" id="WP_132423016.1">
    <property type="nucleotide sequence ID" value="NZ_SMFZ01000001.1"/>
</dbReference>
<dbReference type="GO" id="GO:0006285">
    <property type="term" value="P:base-excision repair, AP site formation"/>
    <property type="evidence" value="ECO:0007669"/>
    <property type="project" value="TreeGrafter"/>
</dbReference>
<dbReference type="Proteomes" id="UP000295560">
    <property type="component" value="Unassembled WGS sequence"/>
</dbReference>
<dbReference type="Gene3D" id="1.10.340.30">
    <property type="entry name" value="Hypothetical protein, domain 2"/>
    <property type="match status" value="1"/>
</dbReference>
<evidence type="ECO:0000256" key="4">
    <source>
        <dbReference type="ARBA" id="ARBA00023204"/>
    </source>
</evidence>
<keyword evidence="4" id="KW-0234">DNA repair</keyword>
<feature type="domain" description="HhH-GPD" evidence="5">
    <location>
        <begin position="130"/>
        <end position="275"/>
    </location>
</feature>
<dbReference type="GO" id="GO:0032993">
    <property type="term" value="C:protein-DNA complex"/>
    <property type="evidence" value="ECO:0007669"/>
    <property type="project" value="TreeGrafter"/>
</dbReference>
<dbReference type="Gene3D" id="3.30.310.20">
    <property type="entry name" value="DNA-3-methyladenine glycosylase AlkA, N-terminal domain"/>
    <property type="match status" value="1"/>
</dbReference>
<dbReference type="OrthoDB" id="9811249at2"/>
<proteinExistence type="predicted"/>